<dbReference type="EMBL" id="BJOU01000001">
    <property type="protein sequence ID" value="GED97615.1"/>
    <property type="molecule type" value="Genomic_DNA"/>
</dbReference>
<dbReference type="InterPro" id="IPR036188">
    <property type="entry name" value="FAD/NAD-bd_sf"/>
</dbReference>
<evidence type="ECO:0000256" key="8">
    <source>
        <dbReference type="ARBA" id="ARBA00023166"/>
    </source>
</evidence>
<dbReference type="PANTHER" id="PTHR47470">
    <property type="entry name" value="CHOLESTEROL OXIDASE"/>
    <property type="match status" value="1"/>
</dbReference>
<evidence type="ECO:0000256" key="15">
    <source>
        <dbReference type="ARBA" id="ARBA00049778"/>
    </source>
</evidence>
<comment type="cofactor">
    <cofactor evidence="1">
        <name>FAD</name>
        <dbReference type="ChEBI" id="CHEBI:57692"/>
    </cofactor>
</comment>
<evidence type="ECO:0000313" key="19">
    <source>
        <dbReference type="Proteomes" id="UP000444980"/>
    </source>
</evidence>
<evidence type="ECO:0000256" key="13">
    <source>
        <dbReference type="ARBA" id="ARBA00049723"/>
    </source>
</evidence>
<evidence type="ECO:0000256" key="12">
    <source>
        <dbReference type="ARBA" id="ARBA00049645"/>
    </source>
</evidence>
<keyword evidence="8" id="KW-1207">Sterol metabolism</keyword>
<dbReference type="Pfam" id="PF13450">
    <property type="entry name" value="NAD_binding_8"/>
    <property type="match status" value="1"/>
</dbReference>
<evidence type="ECO:0000256" key="10">
    <source>
        <dbReference type="ARBA" id="ARBA00023235"/>
    </source>
</evidence>
<dbReference type="Pfam" id="PF00732">
    <property type="entry name" value="GMC_oxred_N"/>
    <property type="match status" value="1"/>
</dbReference>
<dbReference type="GO" id="GO:0016995">
    <property type="term" value="F:cholesterol oxidase activity"/>
    <property type="evidence" value="ECO:0007669"/>
    <property type="project" value="UniProtKB-EC"/>
</dbReference>
<comment type="caution">
    <text evidence="18">The sequence shown here is derived from an EMBL/GenBank/DDBJ whole genome shotgun (WGS) entry which is preliminary data.</text>
</comment>
<gene>
    <name evidence="18" type="ORF">nbrc107697_16540</name>
</gene>
<evidence type="ECO:0000259" key="17">
    <source>
        <dbReference type="Pfam" id="PF05199"/>
    </source>
</evidence>
<dbReference type="AlphaFoldDB" id="A0A7I9UWV9"/>
<dbReference type="Gene3D" id="3.30.410.10">
    <property type="entry name" value="Cholesterol Oxidase, domain 2"/>
    <property type="match status" value="1"/>
</dbReference>
<accession>A0A7I9UWV9</accession>
<dbReference type="GO" id="GO:0004769">
    <property type="term" value="F:steroid Delta-isomerase activity"/>
    <property type="evidence" value="ECO:0007669"/>
    <property type="project" value="UniProtKB-EC"/>
</dbReference>
<dbReference type="InterPro" id="IPR007867">
    <property type="entry name" value="GMC_OxRtase_C"/>
</dbReference>
<evidence type="ECO:0000256" key="5">
    <source>
        <dbReference type="ARBA" id="ARBA00022827"/>
    </source>
</evidence>
<dbReference type="EC" id="1.1.3.6" evidence="13"/>
<dbReference type="GO" id="GO:0008203">
    <property type="term" value="P:cholesterol metabolic process"/>
    <property type="evidence" value="ECO:0007669"/>
    <property type="project" value="UniProtKB-KW"/>
</dbReference>
<protein>
    <recommendedName>
        <fullName evidence="14">Cholesterol oxidase</fullName>
        <ecNumber evidence="13">1.1.3.6</ecNumber>
        <ecNumber evidence="11">5.3.3.1</ecNumber>
    </recommendedName>
    <alternativeName>
        <fullName evidence="15">Cholesterol isomerase</fullName>
    </alternativeName>
</protein>
<sequence length="548" mass="58490">MASHFAEIQLTHRDESMPRHVEINRRTFVAGAAAAAGAAALAVAGAPASHAAPRRVRTVREDHRVIIVGSGFGGGVAALRLATAGVPVLVLERGRRWPTGPNSTTFPSTSDPDKRMLWHRSVTEILGRPVRVDPYVGLVESVVGENMTALCPAGVGGGSLVYQGMSLQPTREVFNAHFPQELDWDLMNRVHYRRVASMLHLATAPAALVNSPNYRVARHFARKVRAAGMPVSKIPMPIDWNYALAELRGAMRPSYTTGEGALGVNNGGKFSVDVTYIKAAEATGKAVVRTHHNVTEVFRGKRGKWELHVDRTDETGRVVEKKILTTGALILSAGSVNTSKLLVRSAALGHIGGLPDGVGRGWGTNADRIYTWTDPDADYGPVQGGPVVYGSRNWSDPHAAFTVIQASTPPSPAASRSTMLVGYGVSDSRGHFVYDGGRDEAILHWPANGDSFIQNRHIDPAGRRIAGPRSVLADTNRTVNSTWHALGGANMGTVCDLEGRVLGQRGLYVIDGALMPGNCAACNPSMMIAAVAERALDRVVATDVGSII</sequence>
<evidence type="ECO:0000256" key="4">
    <source>
        <dbReference type="ARBA" id="ARBA00022630"/>
    </source>
</evidence>
<keyword evidence="10" id="KW-0413">Isomerase</keyword>
<evidence type="ECO:0000313" key="18">
    <source>
        <dbReference type="EMBL" id="GED97615.1"/>
    </source>
</evidence>
<dbReference type="InterPro" id="IPR006311">
    <property type="entry name" value="TAT_signal"/>
</dbReference>
<dbReference type="Pfam" id="PF05199">
    <property type="entry name" value="GMC_oxred_C"/>
    <property type="match status" value="1"/>
</dbReference>
<keyword evidence="7" id="KW-0443">Lipid metabolism</keyword>
<feature type="domain" description="Glucose-methanol-choline oxidoreductase N-terminal" evidence="16">
    <location>
        <begin position="140"/>
        <end position="347"/>
    </location>
</feature>
<dbReference type="InterPro" id="IPR052542">
    <property type="entry name" value="Cholesterol_Oxidase"/>
</dbReference>
<keyword evidence="5" id="KW-0274">FAD</keyword>
<feature type="domain" description="Glucose-methanol-choline oxidoreductase C-terminal" evidence="17">
    <location>
        <begin position="475"/>
        <end position="532"/>
    </location>
</feature>
<dbReference type="PANTHER" id="PTHR47470:SF1">
    <property type="entry name" value="FAD-DEPENDENT OXIDOREDUCTASE 2 FAD BINDING DOMAIN-CONTAINING PROTEIN"/>
    <property type="match status" value="1"/>
</dbReference>
<dbReference type="PROSITE" id="PS51318">
    <property type="entry name" value="TAT"/>
    <property type="match status" value="1"/>
</dbReference>
<comment type="pathway">
    <text evidence="12">Steroid metabolism; cholesterol degradation.</text>
</comment>
<dbReference type="GO" id="GO:0050660">
    <property type="term" value="F:flavin adenine dinucleotide binding"/>
    <property type="evidence" value="ECO:0007669"/>
    <property type="project" value="InterPro"/>
</dbReference>
<dbReference type="SUPFAM" id="SSF51905">
    <property type="entry name" value="FAD/NAD(P)-binding domain"/>
    <property type="match status" value="1"/>
</dbReference>
<dbReference type="EC" id="5.3.3.1" evidence="11"/>
<keyword evidence="9" id="KW-0753">Steroid metabolism</keyword>
<dbReference type="Gene3D" id="3.50.50.60">
    <property type="entry name" value="FAD/NAD(P)-binding domain"/>
    <property type="match status" value="1"/>
</dbReference>
<reference evidence="19" key="1">
    <citation type="submission" date="2019-06" db="EMBL/GenBank/DDBJ databases">
        <title>Gordonia isolated from sludge of a wastewater treatment plant.</title>
        <authorList>
            <person name="Tamura T."/>
            <person name="Aoyama K."/>
            <person name="Kang Y."/>
            <person name="Saito S."/>
            <person name="Akiyama N."/>
            <person name="Yazawa K."/>
            <person name="Gonoi T."/>
            <person name="Mikami Y."/>
        </authorList>
    </citation>
    <scope>NUCLEOTIDE SEQUENCE [LARGE SCALE GENOMIC DNA]</scope>
    <source>
        <strain evidence="19">NBRC 107697</strain>
    </source>
</reference>
<dbReference type="InterPro" id="IPR000172">
    <property type="entry name" value="GMC_OxRdtase_N"/>
</dbReference>
<evidence type="ECO:0000256" key="14">
    <source>
        <dbReference type="ARBA" id="ARBA00049744"/>
    </source>
</evidence>
<evidence type="ECO:0000256" key="9">
    <source>
        <dbReference type="ARBA" id="ARBA00023221"/>
    </source>
</evidence>
<evidence type="ECO:0000256" key="7">
    <source>
        <dbReference type="ARBA" id="ARBA00023098"/>
    </source>
</evidence>
<organism evidence="18 19">
    <name type="scientific">Gordonia crocea</name>
    <dbReference type="NCBI Taxonomy" id="589162"/>
    <lineage>
        <taxon>Bacteria</taxon>
        <taxon>Bacillati</taxon>
        <taxon>Actinomycetota</taxon>
        <taxon>Actinomycetes</taxon>
        <taxon>Mycobacteriales</taxon>
        <taxon>Gordoniaceae</taxon>
        <taxon>Gordonia</taxon>
    </lineage>
</organism>
<keyword evidence="6" id="KW-0560">Oxidoreductase</keyword>
<evidence type="ECO:0000256" key="3">
    <source>
        <dbReference type="ARBA" id="ARBA00022548"/>
    </source>
</evidence>
<dbReference type="Proteomes" id="UP000444980">
    <property type="component" value="Unassembled WGS sequence"/>
</dbReference>
<keyword evidence="4" id="KW-0285">Flavoprotein</keyword>
<evidence type="ECO:0000256" key="11">
    <source>
        <dbReference type="ARBA" id="ARBA00038856"/>
    </source>
</evidence>
<dbReference type="SUPFAM" id="SSF54373">
    <property type="entry name" value="FAD-linked reductases, C-terminal domain"/>
    <property type="match status" value="1"/>
</dbReference>
<evidence type="ECO:0000256" key="2">
    <source>
        <dbReference type="ARBA" id="ARBA00010790"/>
    </source>
</evidence>
<name>A0A7I9UWV9_9ACTN</name>
<evidence type="ECO:0000256" key="6">
    <source>
        <dbReference type="ARBA" id="ARBA00023002"/>
    </source>
</evidence>
<keyword evidence="19" id="KW-1185">Reference proteome</keyword>
<evidence type="ECO:0000256" key="1">
    <source>
        <dbReference type="ARBA" id="ARBA00001974"/>
    </source>
</evidence>
<evidence type="ECO:0000259" key="16">
    <source>
        <dbReference type="Pfam" id="PF00732"/>
    </source>
</evidence>
<keyword evidence="3" id="KW-0153">Cholesterol metabolism</keyword>
<comment type="similarity">
    <text evidence="2">Belongs to the GMC oxidoreductase family.</text>
</comment>
<proteinExistence type="inferred from homology"/>